<sequence length="70" mass="7855">MRQPVSAGERMMITLRYLASGETQKSLAYQFSQSEPGLQHYSRGVPSNLPSAETNLLKDAQHNRRMATNC</sequence>
<evidence type="ECO:0000313" key="2">
    <source>
        <dbReference type="Proteomes" id="UP000324222"/>
    </source>
</evidence>
<keyword evidence="2" id="KW-1185">Reference proteome</keyword>
<dbReference type="EMBL" id="VSRR010007429">
    <property type="protein sequence ID" value="MPC46873.1"/>
    <property type="molecule type" value="Genomic_DNA"/>
</dbReference>
<proteinExistence type="predicted"/>
<organism evidence="1 2">
    <name type="scientific">Portunus trituberculatus</name>
    <name type="common">Swimming crab</name>
    <name type="synonym">Neptunus trituberculatus</name>
    <dbReference type="NCBI Taxonomy" id="210409"/>
    <lineage>
        <taxon>Eukaryota</taxon>
        <taxon>Metazoa</taxon>
        <taxon>Ecdysozoa</taxon>
        <taxon>Arthropoda</taxon>
        <taxon>Crustacea</taxon>
        <taxon>Multicrustacea</taxon>
        <taxon>Malacostraca</taxon>
        <taxon>Eumalacostraca</taxon>
        <taxon>Eucarida</taxon>
        <taxon>Decapoda</taxon>
        <taxon>Pleocyemata</taxon>
        <taxon>Brachyura</taxon>
        <taxon>Eubrachyura</taxon>
        <taxon>Portunoidea</taxon>
        <taxon>Portunidae</taxon>
        <taxon>Portuninae</taxon>
        <taxon>Portunus</taxon>
    </lineage>
</organism>
<dbReference type="AlphaFoldDB" id="A0A5B7FP75"/>
<gene>
    <name evidence="1" type="ORF">E2C01_040603</name>
</gene>
<reference evidence="1 2" key="1">
    <citation type="submission" date="2019-05" db="EMBL/GenBank/DDBJ databases">
        <title>Another draft genome of Portunus trituberculatus and its Hox gene families provides insights of decapod evolution.</title>
        <authorList>
            <person name="Jeong J.-H."/>
            <person name="Song I."/>
            <person name="Kim S."/>
            <person name="Choi T."/>
            <person name="Kim D."/>
            <person name="Ryu S."/>
            <person name="Kim W."/>
        </authorList>
    </citation>
    <scope>NUCLEOTIDE SEQUENCE [LARGE SCALE GENOMIC DNA]</scope>
    <source>
        <tissue evidence="1">Muscle</tissue>
    </source>
</reference>
<evidence type="ECO:0000313" key="1">
    <source>
        <dbReference type="EMBL" id="MPC46873.1"/>
    </source>
</evidence>
<name>A0A5B7FP75_PORTR</name>
<protein>
    <submittedName>
        <fullName evidence="1">Uncharacterized protein</fullName>
    </submittedName>
</protein>
<dbReference type="Proteomes" id="UP000324222">
    <property type="component" value="Unassembled WGS sequence"/>
</dbReference>
<accession>A0A5B7FP75</accession>
<comment type="caution">
    <text evidence="1">The sequence shown here is derived from an EMBL/GenBank/DDBJ whole genome shotgun (WGS) entry which is preliminary data.</text>
</comment>